<evidence type="ECO:0000256" key="1">
    <source>
        <dbReference type="ARBA" id="ARBA00023015"/>
    </source>
</evidence>
<dbReference type="SUPFAM" id="SSF48498">
    <property type="entry name" value="Tetracyclin repressor-like, C-terminal domain"/>
    <property type="match status" value="1"/>
</dbReference>
<evidence type="ECO:0000313" key="7">
    <source>
        <dbReference type="Proteomes" id="UP001501570"/>
    </source>
</evidence>
<dbReference type="Pfam" id="PF00440">
    <property type="entry name" value="TetR_N"/>
    <property type="match status" value="1"/>
</dbReference>
<keyword evidence="3" id="KW-0804">Transcription</keyword>
<dbReference type="EMBL" id="BAABJQ010000017">
    <property type="protein sequence ID" value="GAA5192188.1"/>
    <property type="molecule type" value="Genomic_DNA"/>
</dbReference>
<dbReference type="PANTHER" id="PTHR30055:SF234">
    <property type="entry name" value="HTH-TYPE TRANSCRIPTIONAL REGULATOR BETI"/>
    <property type="match status" value="1"/>
</dbReference>
<reference evidence="7" key="1">
    <citation type="journal article" date="2019" name="Int. J. Syst. Evol. Microbiol.">
        <title>The Global Catalogue of Microorganisms (GCM) 10K type strain sequencing project: providing services to taxonomists for standard genome sequencing and annotation.</title>
        <authorList>
            <consortium name="The Broad Institute Genomics Platform"/>
            <consortium name="The Broad Institute Genome Sequencing Center for Infectious Disease"/>
            <person name="Wu L."/>
            <person name="Ma J."/>
        </authorList>
    </citation>
    <scope>NUCLEOTIDE SEQUENCE [LARGE SCALE GENOMIC DNA]</scope>
    <source>
        <strain evidence="7">JCM 18304</strain>
    </source>
</reference>
<sequence length="186" mass="20496">MIGGIMRADASRNLAAVLRTGARLLAEDPSTSISAIASEAGVDRTTVHRRFATREALLSAVFQAKLDSAERVLDEARLTEAPVAVALHRYVEGIIPVSREWPVDTRRMMRDHPGTRHRREEQSQRLNAFVQRAADEGYLQPGVPLAWVRAVLDHLVDSIAHQFPEVDPPQAADLVVDTLLRGVGKP</sequence>
<dbReference type="SUPFAM" id="SSF46689">
    <property type="entry name" value="Homeodomain-like"/>
    <property type="match status" value="1"/>
</dbReference>
<evidence type="ECO:0000313" key="6">
    <source>
        <dbReference type="EMBL" id="GAA5192188.1"/>
    </source>
</evidence>
<dbReference type="InterPro" id="IPR001647">
    <property type="entry name" value="HTH_TetR"/>
</dbReference>
<dbReference type="InterPro" id="IPR050109">
    <property type="entry name" value="HTH-type_TetR-like_transc_reg"/>
</dbReference>
<evidence type="ECO:0000256" key="4">
    <source>
        <dbReference type="PROSITE-ProRule" id="PRU00335"/>
    </source>
</evidence>
<proteinExistence type="predicted"/>
<accession>A0ABP9S8G2</accession>
<feature type="DNA-binding region" description="H-T-H motif" evidence="4">
    <location>
        <begin position="32"/>
        <end position="51"/>
    </location>
</feature>
<keyword evidence="7" id="KW-1185">Reference proteome</keyword>
<gene>
    <name evidence="6" type="ORF">GCM10023322_51200</name>
</gene>
<name>A0ABP9S8G2_9ACTN</name>
<dbReference type="Proteomes" id="UP001501570">
    <property type="component" value="Unassembled WGS sequence"/>
</dbReference>
<comment type="caution">
    <text evidence="6">The sequence shown here is derived from an EMBL/GenBank/DDBJ whole genome shotgun (WGS) entry which is preliminary data.</text>
</comment>
<dbReference type="InterPro" id="IPR009057">
    <property type="entry name" value="Homeodomain-like_sf"/>
</dbReference>
<dbReference type="PANTHER" id="PTHR30055">
    <property type="entry name" value="HTH-TYPE TRANSCRIPTIONAL REGULATOR RUTR"/>
    <property type="match status" value="1"/>
</dbReference>
<evidence type="ECO:0000256" key="2">
    <source>
        <dbReference type="ARBA" id="ARBA00023125"/>
    </source>
</evidence>
<dbReference type="Gene3D" id="1.10.357.10">
    <property type="entry name" value="Tetracycline Repressor, domain 2"/>
    <property type="match status" value="1"/>
</dbReference>
<evidence type="ECO:0000259" key="5">
    <source>
        <dbReference type="PROSITE" id="PS50977"/>
    </source>
</evidence>
<protein>
    <submittedName>
        <fullName evidence="6">TetR/AcrR family transcriptional regulator</fullName>
    </submittedName>
</protein>
<keyword evidence="2 4" id="KW-0238">DNA-binding</keyword>
<keyword evidence="1" id="KW-0805">Transcription regulation</keyword>
<feature type="domain" description="HTH tetR-type" evidence="5">
    <location>
        <begin position="11"/>
        <end position="69"/>
    </location>
</feature>
<dbReference type="InterPro" id="IPR036271">
    <property type="entry name" value="Tet_transcr_reg_TetR-rel_C_sf"/>
</dbReference>
<dbReference type="PROSITE" id="PS50977">
    <property type="entry name" value="HTH_TETR_2"/>
    <property type="match status" value="1"/>
</dbReference>
<organism evidence="6 7">
    <name type="scientific">Rugosimonospora acidiphila</name>
    <dbReference type="NCBI Taxonomy" id="556531"/>
    <lineage>
        <taxon>Bacteria</taxon>
        <taxon>Bacillati</taxon>
        <taxon>Actinomycetota</taxon>
        <taxon>Actinomycetes</taxon>
        <taxon>Micromonosporales</taxon>
        <taxon>Micromonosporaceae</taxon>
        <taxon>Rugosimonospora</taxon>
    </lineage>
</organism>
<evidence type="ECO:0000256" key="3">
    <source>
        <dbReference type="ARBA" id="ARBA00023163"/>
    </source>
</evidence>